<evidence type="ECO:0000256" key="5">
    <source>
        <dbReference type="ARBA" id="ARBA00022598"/>
    </source>
</evidence>
<dbReference type="EMBL" id="CP019434">
    <property type="protein sequence ID" value="APZ42014.1"/>
    <property type="molecule type" value="Genomic_DNA"/>
</dbReference>
<dbReference type="Pfam" id="PF05746">
    <property type="entry name" value="DALR_1"/>
    <property type="match status" value="1"/>
</dbReference>
<name>A0A1P8UE25_9GAMM</name>
<dbReference type="InterPro" id="IPR015944">
    <property type="entry name" value="Gly-tRNA-synth_bsu"/>
</dbReference>
<proteinExistence type="inferred from homology"/>
<gene>
    <name evidence="11" type="primary">glyS</name>
    <name evidence="13" type="ORF">BW247_01965</name>
</gene>
<dbReference type="InterPro" id="IPR008909">
    <property type="entry name" value="DALR_anticod-bd"/>
</dbReference>
<keyword evidence="9 11" id="KW-0030">Aminoacyl-tRNA synthetase</keyword>
<dbReference type="GO" id="GO:0006426">
    <property type="term" value="P:glycyl-tRNA aminoacylation"/>
    <property type="evidence" value="ECO:0007669"/>
    <property type="project" value="UniProtKB-UniRule"/>
</dbReference>
<organism evidence="13 14">
    <name type="scientific">Acidihalobacter ferrooxydans</name>
    <dbReference type="NCBI Taxonomy" id="1765967"/>
    <lineage>
        <taxon>Bacteria</taxon>
        <taxon>Pseudomonadati</taxon>
        <taxon>Pseudomonadota</taxon>
        <taxon>Gammaproteobacteria</taxon>
        <taxon>Chromatiales</taxon>
        <taxon>Ectothiorhodospiraceae</taxon>
        <taxon>Acidihalobacter</taxon>
    </lineage>
</organism>
<evidence type="ECO:0000256" key="10">
    <source>
        <dbReference type="ARBA" id="ARBA00047937"/>
    </source>
</evidence>
<dbReference type="OrthoDB" id="9775440at2"/>
<keyword evidence="6 11" id="KW-0547">Nucleotide-binding</keyword>
<evidence type="ECO:0000313" key="14">
    <source>
        <dbReference type="Proteomes" id="UP000243807"/>
    </source>
</evidence>
<dbReference type="GO" id="GO:0004814">
    <property type="term" value="F:arginine-tRNA ligase activity"/>
    <property type="evidence" value="ECO:0007669"/>
    <property type="project" value="InterPro"/>
</dbReference>
<dbReference type="PRINTS" id="PR01045">
    <property type="entry name" value="TRNASYNTHGB"/>
</dbReference>
<dbReference type="GO" id="GO:0005524">
    <property type="term" value="F:ATP binding"/>
    <property type="evidence" value="ECO:0007669"/>
    <property type="project" value="UniProtKB-UniRule"/>
</dbReference>
<protein>
    <recommendedName>
        <fullName evidence="11">Glycine--tRNA ligase beta subunit</fullName>
        <ecNumber evidence="11">6.1.1.14</ecNumber>
    </recommendedName>
    <alternativeName>
        <fullName evidence="11">Glycyl-tRNA synthetase beta subunit</fullName>
        <shortName evidence="11">GlyRS</shortName>
    </alternativeName>
</protein>
<evidence type="ECO:0000259" key="12">
    <source>
        <dbReference type="Pfam" id="PF05746"/>
    </source>
</evidence>
<dbReference type="GO" id="GO:0005829">
    <property type="term" value="C:cytosol"/>
    <property type="evidence" value="ECO:0007669"/>
    <property type="project" value="TreeGrafter"/>
</dbReference>
<dbReference type="PANTHER" id="PTHR30075">
    <property type="entry name" value="GLYCYL-TRNA SYNTHETASE"/>
    <property type="match status" value="1"/>
</dbReference>
<evidence type="ECO:0000256" key="11">
    <source>
        <dbReference type="HAMAP-Rule" id="MF_00255"/>
    </source>
</evidence>
<keyword evidence="14" id="KW-1185">Reference proteome</keyword>
<sequence length="692" mass="75321">MTDARADLLIELGTEELPPGSLRALADALATQIATRLEAAGVPAGARHVYATPRRLAVHLERVPLTQPDRRIERRGPALAAAFDADGKPTKAAAGFARSVGLDVDALEHLETDKGTWLCAYLHEAGRATAALLPEILTAALGKLPIAKRMRWGAGSAEFVRPVHWLVLLLGDTVIEAEVLGVKSGRETRGHRAHHPAPLTVEAPAAYAALLETEGYVLPDFDRRRAAIKTQVETLAGELGGQAMLDADLLDEVTALVEWPVAIAGSFDPRFLDVPQEALITTMRDNQRYFPVLDAQERLMARFITVANIESRDPTQIRTGNERVIRPRLQDAEFFWQQDRRQPLAARLSALRGMVFQHQLGTLLHKSDRLATLAAAITERLGADPQRGYRAGELSKCDLVTSMVFEFPELQGTMGRYYALNDGEPQAVAQAIADQYRPAHAGDALPAGPISEALALADKLDTLIGIFAIGQRPSGTKDPFALRRAALGVVRILIERNLDLNLHELLLLAAKGLADRVDTEPAVDEVFDYIMERLTGYYAERGIPADVVDAVLACRPTRLTDLDRRVQAVQAFRALPAAASLAAANKRIGNLLRQAGDEASGEVDEAALAADAERALLTALVAAEHDVEALFEDGRHTPALTRLAALREPVDAFFDDVMVMTDDAALRRNRLALLRRLAALFLRTADLGRLQP</sequence>
<comment type="subcellular location">
    <subcellularLocation>
        <location evidence="1 11">Cytoplasm</location>
    </subcellularLocation>
</comment>
<keyword evidence="4 11" id="KW-0963">Cytoplasm</keyword>
<evidence type="ECO:0000256" key="6">
    <source>
        <dbReference type="ARBA" id="ARBA00022741"/>
    </source>
</evidence>
<dbReference type="NCBIfam" id="TIGR00211">
    <property type="entry name" value="glyS"/>
    <property type="match status" value="1"/>
</dbReference>
<dbReference type="KEGG" id="afy:BW247_01965"/>
<accession>A0A1P8UE25</accession>
<dbReference type="HAMAP" id="MF_00255">
    <property type="entry name" value="Gly_tRNA_synth_beta"/>
    <property type="match status" value="1"/>
</dbReference>
<dbReference type="GO" id="GO:0004820">
    <property type="term" value="F:glycine-tRNA ligase activity"/>
    <property type="evidence" value="ECO:0007669"/>
    <property type="project" value="UniProtKB-UniRule"/>
</dbReference>
<evidence type="ECO:0000256" key="2">
    <source>
        <dbReference type="ARBA" id="ARBA00008226"/>
    </source>
</evidence>
<dbReference type="SUPFAM" id="SSF109604">
    <property type="entry name" value="HD-domain/PDEase-like"/>
    <property type="match status" value="1"/>
</dbReference>
<evidence type="ECO:0000256" key="8">
    <source>
        <dbReference type="ARBA" id="ARBA00022917"/>
    </source>
</evidence>
<dbReference type="RefSeq" id="WP_076835364.1">
    <property type="nucleotide sequence ID" value="NZ_CP019434.1"/>
</dbReference>
<reference evidence="13 14" key="1">
    <citation type="submission" date="2017-01" db="EMBL/GenBank/DDBJ databases">
        <title>Draft sequence of Acidihalobacter ferrooxidans strain DSM 14175 (strain V8).</title>
        <authorList>
            <person name="Khaleque H.N."/>
            <person name="Ramsay J.P."/>
            <person name="Murphy R.J.T."/>
            <person name="Kaksonen A.H."/>
            <person name="Boxall N.J."/>
            <person name="Watkin E.L.J."/>
        </authorList>
    </citation>
    <scope>NUCLEOTIDE SEQUENCE [LARGE SCALE GENOMIC DNA]</scope>
    <source>
        <strain evidence="13 14">V8</strain>
    </source>
</reference>
<evidence type="ECO:0000256" key="7">
    <source>
        <dbReference type="ARBA" id="ARBA00022840"/>
    </source>
</evidence>
<dbReference type="PROSITE" id="PS50861">
    <property type="entry name" value="AA_TRNA_LIGASE_II_GLYAB"/>
    <property type="match status" value="1"/>
</dbReference>
<dbReference type="EC" id="6.1.1.14" evidence="11"/>
<dbReference type="GO" id="GO:0006420">
    <property type="term" value="P:arginyl-tRNA aminoacylation"/>
    <property type="evidence" value="ECO:0007669"/>
    <property type="project" value="InterPro"/>
</dbReference>
<keyword evidence="8 11" id="KW-0648">Protein biosynthesis</keyword>
<evidence type="ECO:0000313" key="13">
    <source>
        <dbReference type="EMBL" id="APZ42014.1"/>
    </source>
</evidence>
<comment type="catalytic activity">
    <reaction evidence="10 11">
        <text>tRNA(Gly) + glycine + ATP = glycyl-tRNA(Gly) + AMP + diphosphate</text>
        <dbReference type="Rhea" id="RHEA:16013"/>
        <dbReference type="Rhea" id="RHEA-COMP:9664"/>
        <dbReference type="Rhea" id="RHEA-COMP:9683"/>
        <dbReference type="ChEBI" id="CHEBI:30616"/>
        <dbReference type="ChEBI" id="CHEBI:33019"/>
        <dbReference type="ChEBI" id="CHEBI:57305"/>
        <dbReference type="ChEBI" id="CHEBI:78442"/>
        <dbReference type="ChEBI" id="CHEBI:78522"/>
        <dbReference type="ChEBI" id="CHEBI:456215"/>
        <dbReference type="EC" id="6.1.1.14"/>
    </reaction>
</comment>
<evidence type="ECO:0000256" key="4">
    <source>
        <dbReference type="ARBA" id="ARBA00022490"/>
    </source>
</evidence>
<comment type="similarity">
    <text evidence="2 11">Belongs to the class-II aminoacyl-tRNA synthetase family.</text>
</comment>
<dbReference type="InterPro" id="IPR006194">
    <property type="entry name" value="Gly-tRNA-synth_heterodimer"/>
</dbReference>
<dbReference type="AlphaFoldDB" id="A0A1P8UE25"/>
<evidence type="ECO:0000256" key="1">
    <source>
        <dbReference type="ARBA" id="ARBA00004496"/>
    </source>
</evidence>
<comment type="subunit">
    <text evidence="3 11">Tetramer of two alpha and two beta subunits.</text>
</comment>
<dbReference type="Pfam" id="PF02092">
    <property type="entry name" value="tRNA_synt_2f"/>
    <property type="match status" value="1"/>
</dbReference>
<dbReference type="PANTHER" id="PTHR30075:SF2">
    <property type="entry name" value="GLYCINE--TRNA LIGASE, CHLOROPLASTIC_MITOCHONDRIAL 2"/>
    <property type="match status" value="1"/>
</dbReference>
<evidence type="ECO:0000256" key="3">
    <source>
        <dbReference type="ARBA" id="ARBA00011209"/>
    </source>
</evidence>
<keyword evidence="5 11" id="KW-0436">Ligase</keyword>
<evidence type="ECO:0000256" key="9">
    <source>
        <dbReference type="ARBA" id="ARBA00023146"/>
    </source>
</evidence>
<keyword evidence="7 11" id="KW-0067">ATP-binding</keyword>
<feature type="domain" description="DALR anticodon binding" evidence="12">
    <location>
        <begin position="583"/>
        <end position="679"/>
    </location>
</feature>
<dbReference type="STRING" id="1765967.BW247_01965"/>
<dbReference type="Proteomes" id="UP000243807">
    <property type="component" value="Chromosome"/>
</dbReference>